<dbReference type="EMBL" id="JADEWN010000026">
    <property type="protein sequence ID" value="MBE9191075.1"/>
    <property type="molecule type" value="Genomic_DNA"/>
</dbReference>
<evidence type="ECO:0000313" key="3">
    <source>
        <dbReference type="Proteomes" id="UP000651156"/>
    </source>
</evidence>
<keyword evidence="3" id="KW-1185">Reference proteome</keyword>
<sequence>MLSKLTKILTKRIDSKLVTSCILVYSLVLGNTVLAEYRPPADQKPPTTRTTSTVTRTGGCRGDKQTTLTALAPQKHTGQTVSSHPTFAWFVPDTESYPLEFRLYRYEVSGDRTLIQKIQLQSDRGIMSFSLPLDTPLVAGQRYHWQVVLLCNPNRPSSALVTGADLDVVATPHELASKLATTNIPQQRSHLYASAGLWYDALSTALTATNTQQRLELDLLEDLAKLEDISDAHTVKYSSRIRPIIELERQQNTSYLY</sequence>
<evidence type="ECO:0000256" key="1">
    <source>
        <dbReference type="SAM" id="MobiDB-lite"/>
    </source>
</evidence>
<feature type="region of interest" description="Disordered" evidence="1">
    <location>
        <begin position="39"/>
        <end position="64"/>
    </location>
</feature>
<organism evidence="2 3">
    <name type="scientific">Gloeocapsopsis crepidinum LEGE 06123</name>
    <dbReference type="NCBI Taxonomy" id="588587"/>
    <lineage>
        <taxon>Bacteria</taxon>
        <taxon>Bacillati</taxon>
        <taxon>Cyanobacteriota</taxon>
        <taxon>Cyanophyceae</taxon>
        <taxon>Oscillatoriophycideae</taxon>
        <taxon>Chroococcales</taxon>
        <taxon>Chroococcaceae</taxon>
        <taxon>Gloeocapsopsis</taxon>
    </lineage>
</organism>
<gene>
    <name evidence="2" type="ORF">IQ230_12065</name>
</gene>
<dbReference type="Proteomes" id="UP000651156">
    <property type="component" value="Unassembled WGS sequence"/>
</dbReference>
<accession>A0ABR9USP9</accession>
<name>A0ABR9USP9_9CHRO</name>
<protein>
    <submittedName>
        <fullName evidence="2">DUF928 domain-containing protein</fullName>
    </submittedName>
</protein>
<proteinExistence type="predicted"/>
<dbReference type="InterPro" id="IPR010328">
    <property type="entry name" value="DUF928"/>
</dbReference>
<comment type="caution">
    <text evidence="2">The sequence shown here is derived from an EMBL/GenBank/DDBJ whole genome shotgun (WGS) entry which is preliminary data.</text>
</comment>
<evidence type="ECO:0000313" key="2">
    <source>
        <dbReference type="EMBL" id="MBE9191075.1"/>
    </source>
</evidence>
<dbReference type="RefSeq" id="WP_193932235.1">
    <property type="nucleotide sequence ID" value="NZ_CAWPMZ010000052.1"/>
</dbReference>
<reference evidence="2 3" key="1">
    <citation type="submission" date="2020-10" db="EMBL/GenBank/DDBJ databases">
        <authorList>
            <person name="Castelo-Branco R."/>
            <person name="Eusebio N."/>
            <person name="Adriana R."/>
            <person name="Vieira A."/>
            <person name="Brugerolle De Fraissinette N."/>
            <person name="Rezende De Castro R."/>
            <person name="Schneider M.P."/>
            <person name="Vasconcelos V."/>
            <person name="Leao P.N."/>
        </authorList>
    </citation>
    <scope>NUCLEOTIDE SEQUENCE [LARGE SCALE GENOMIC DNA]</scope>
    <source>
        <strain evidence="2 3">LEGE 06123</strain>
    </source>
</reference>
<feature type="compositionally biased region" description="Low complexity" evidence="1">
    <location>
        <begin position="47"/>
        <end position="58"/>
    </location>
</feature>
<dbReference type="Pfam" id="PF06051">
    <property type="entry name" value="DUF928"/>
    <property type="match status" value="1"/>
</dbReference>